<proteinExistence type="predicted"/>
<feature type="compositionally biased region" description="Basic and acidic residues" evidence="1">
    <location>
        <begin position="1"/>
        <end position="19"/>
    </location>
</feature>
<organism evidence="2 3">
    <name type="scientific">Gordonia phage Ribeye</name>
    <dbReference type="NCBI Taxonomy" id="2250417"/>
    <lineage>
        <taxon>Viruses</taxon>
        <taxon>Duplodnaviria</taxon>
        <taxon>Heunggongvirae</taxon>
        <taxon>Uroviricota</taxon>
        <taxon>Caudoviricetes</taxon>
        <taxon>Stackebrandtviridae</taxon>
        <taxon>Schenleyvirinae</taxon>
        <taxon>Kroosvirus</taxon>
        <taxon>Kroosvirus ribeye</taxon>
    </lineage>
</organism>
<dbReference type="EMBL" id="MH450129">
    <property type="protein sequence ID" value="AXH44919.1"/>
    <property type="molecule type" value="Genomic_DNA"/>
</dbReference>
<evidence type="ECO:0000256" key="1">
    <source>
        <dbReference type="SAM" id="MobiDB-lite"/>
    </source>
</evidence>
<keyword evidence="3" id="KW-1185">Reference proteome</keyword>
<protein>
    <submittedName>
        <fullName evidence="2">Uncharacterized protein</fullName>
    </submittedName>
</protein>
<dbReference type="Proteomes" id="UP000257630">
    <property type="component" value="Segment"/>
</dbReference>
<accession>A0A345KPG7</accession>
<dbReference type="GeneID" id="63026737"/>
<sequence length="46" mass="5261">MNNQPDRHKPDMDTPRTPRDIAQLSDLGHHVDAVVEELREAREAAQ</sequence>
<reference evidence="2 3" key="1">
    <citation type="submission" date="2018-06" db="EMBL/GenBank/DDBJ databases">
        <authorList>
            <person name="Plymale R.C."/>
            <person name="Vermillion C.D."/>
            <person name="Bowman H."/>
            <person name="Gills J.R."/>
            <person name="Wooten L.C."/>
            <person name="Askins J.L."/>
            <person name="Brownlee C.M."/>
            <person name="Davis H.K."/>
            <person name="Edmondson E.M."/>
            <person name="Edwards S.L."/>
            <person name="Haberman K.L."/>
            <person name="Jacobs K.R."/>
            <person name="Jones G.C."/>
            <person name="Livingston L.W."/>
            <person name="Masengale M.E."/>
            <person name="Morrison C.M."/>
            <person name="Mullins A.M."/>
            <person name="Pate M.D."/>
            <person name="Pennington B.T."/>
            <person name="Pickard K.N."/>
            <person name="Rainwater D.R."/>
            <person name="Studdard A.C."/>
            <person name="Walker A.L."/>
            <person name="Reyna N.S."/>
            <person name="Garlena R.A."/>
            <person name="Russell D.A."/>
            <person name="Pope W.H."/>
            <person name="Jacobs-Sera D."/>
            <person name="Hendrix R.W."/>
            <person name="Hatfull G.F."/>
        </authorList>
    </citation>
    <scope>NUCLEOTIDE SEQUENCE [LARGE SCALE GENOMIC DNA]</scope>
</reference>
<dbReference type="RefSeq" id="YP_010002190.1">
    <property type="nucleotide sequence ID" value="NC_053241.1"/>
</dbReference>
<evidence type="ECO:0000313" key="2">
    <source>
        <dbReference type="EMBL" id="AXH44919.1"/>
    </source>
</evidence>
<name>A0A345KPG7_9CAUD</name>
<evidence type="ECO:0000313" key="3">
    <source>
        <dbReference type="Proteomes" id="UP000257630"/>
    </source>
</evidence>
<dbReference type="KEGG" id="vg:63026737"/>
<feature type="region of interest" description="Disordered" evidence="1">
    <location>
        <begin position="1"/>
        <end position="28"/>
    </location>
</feature>
<gene>
    <name evidence="2" type="primary">56</name>
    <name evidence="2" type="ORF">SEA_RIBEYE_56</name>
</gene>